<comment type="cofactor">
    <cofactor evidence="2 11">
        <name>Mg(2+)</name>
        <dbReference type="ChEBI" id="CHEBI:18420"/>
    </cofactor>
</comment>
<dbReference type="UniPathway" id="UPA00060">
    <property type="reaction ID" value="UER00139"/>
</dbReference>
<organism evidence="12">
    <name type="scientific">uncultured Anaerotruncus sp</name>
    <dbReference type="NCBI Taxonomy" id="905011"/>
    <lineage>
        <taxon>Bacteria</taxon>
        <taxon>Bacillati</taxon>
        <taxon>Bacillota</taxon>
        <taxon>Clostridia</taxon>
        <taxon>Eubacteriales</taxon>
        <taxon>Oscillospiraceae</taxon>
        <taxon>Anaerotruncus</taxon>
        <taxon>environmental samples</taxon>
    </lineage>
</organism>
<dbReference type="EMBL" id="CACRSL010000003">
    <property type="protein sequence ID" value="VYS96000.1"/>
    <property type="molecule type" value="Genomic_DNA"/>
</dbReference>
<keyword evidence="7 11" id="KW-0418">Kinase</keyword>
<feature type="binding site" evidence="11">
    <location>
        <position position="116"/>
    </location>
    <ligand>
        <name>ATP</name>
        <dbReference type="ChEBI" id="CHEBI:30616"/>
    </ligand>
</feature>
<dbReference type="EC" id="2.7.1.50" evidence="11"/>
<reference evidence="12" key="1">
    <citation type="submission" date="2019-11" db="EMBL/GenBank/DDBJ databases">
        <authorList>
            <person name="Feng L."/>
        </authorList>
    </citation>
    <scope>NUCLEOTIDE SEQUENCE</scope>
    <source>
        <strain evidence="12">AundefinedLFYP135</strain>
    </source>
</reference>
<gene>
    <name evidence="11 12" type="primary">thiM</name>
    <name evidence="12" type="ORF">AULFYP135_01078</name>
</gene>
<dbReference type="HAMAP" id="MF_00228">
    <property type="entry name" value="Thz_kinase"/>
    <property type="match status" value="1"/>
</dbReference>
<keyword evidence="10 11" id="KW-0784">Thiamine biosynthesis</keyword>
<keyword evidence="8 11" id="KW-0067">ATP-binding</keyword>
<evidence type="ECO:0000256" key="6">
    <source>
        <dbReference type="ARBA" id="ARBA00022741"/>
    </source>
</evidence>
<keyword evidence="6 11" id="KW-0547">Nucleotide-binding</keyword>
<dbReference type="GO" id="GO:0004417">
    <property type="term" value="F:hydroxyethylthiazole kinase activity"/>
    <property type="evidence" value="ECO:0007669"/>
    <property type="project" value="UniProtKB-UniRule"/>
</dbReference>
<feature type="binding site" evidence="11">
    <location>
        <position position="40"/>
    </location>
    <ligand>
        <name>substrate</name>
    </ligand>
</feature>
<dbReference type="InterPro" id="IPR029056">
    <property type="entry name" value="Ribokinase-like"/>
</dbReference>
<evidence type="ECO:0000313" key="12">
    <source>
        <dbReference type="EMBL" id="VYS96000.1"/>
    </source>
</evidence>
<dbReference type="InterPro" id="IPR000417">
    <property type="entry name" value="Hyethyz_kinase"/>
</dbReference>
<evidence type="ECO:0000256" key="1">
    <source>
        <dbReference type="ARBA" id="ARBA00001771"/>
    </source>
</evidence>
<comment type="function">
    <text evidence="11">Catalyzes the phosphorylation of the hydroxyl group of 4-methyl-5-beta-hydroxyethylthiazole (THZ).</text>
</comment>
<evidence type="ECO:0000256" key="10">
    <source>
        <dbReference type="ARBA" id="ARBA00022977"/>
    </source>
</evidence>
<dbReference type="Gene3D" id="3.40.1190.20">
    <property type="match status" value="1"/>
</dbReference>
<evidence type="ECO:0000256" key="2">
    <source>
        <dbReference type="ARBA" id="ARBA00001946"/>
    </source>
</evidence>
<dbReference type="Pfam" id="PF02110">
    <property type="entry name" value="HK"/>
    <property type="match status" value="1"/>
</dbReference>
<feature type="binding site" evidence="11">
    <location>
        <position position="169"/>
    </location>
    <ligand>
        <name>ATP</name>
        <dbReference type="ChEBI" id="CHEBI:30616"/>
    </ligand>
</feature>
<evidence type="ECO:0000256" key="8">
    <source>
        <dbReference type="ARBA" id="ARBA00022840"/>
    </source>
</evidence>
<evidence type="ECO:0000256" key="11">
    <source>
        <dbReference type="HAMAP-Rule" id="MF_00228"/>
    </source>
</evidence>
<keyword evidence="5 11" id="KW-0479">Metal-binding</keyword>
<dbReference type="SUPFAM" id="SSF53613">
    <property type="entry name" value="Ribokinase-like"/>
    <property type="match status" value="1"/>
</dbReference>
<dbReference type="NCBIfam" id="NF006830">
    <property type="entry name" value="PRK09355.1"/>
    <property type="match status" value="1"/>
</dbReference>
<keyword evidence="4 11" id="KW-0808">Transferase</keyword>
<dbReference type="PRINTS" id="PR01099">
    <property type="entry name" value="HYETHTZKNASE"/>
</dbReference>
<evidence type="ECO:0000256" key="9">
    <source>
        <dbReference type="ARBA" id="ARBA00022842"/>
    </source>
</evidence>
<evidence type="ECO:0000256" key="7">
    <source>
        <dbReference type="ARBA" id="ARBA00022777"/>
    </source>
</evidence>
<dbReference type="PIRSF" id="PIRSF000513">
    <property type="entry name" value="Thz_kinase"/>
    <property type="match status" value="1"/>
</dbReference>
<sequence>MEALIHRVRGKNPLVHCITNYVTAGDCANMLLACGGSPIMADDLAEAAAITAGCDALVLNLGTPHAGTLPAMAAAGKQANQLGHPVVLDPVGVGASPFRRGAAEQLFREVQFSLIRGNISEVKALLNIRSQGKGVDAGALDAVTEETIPEGIALAQQLWAQTGAAVAITGVIDLVADGEGAYVIRGGHPMLSRITGSGCMLSAVCGAFLAACPDKPAMAAAGAVSSMGLCGEIAAARLREGEGTGSFRTYLMDAMSLLDDQQWMGGTNIEYHQIRYAAVRRDR</sequence>
<keyword evidence="9 11" id="KW-0460">Magnesium</keyword>
<comment type="similarity">
    <text evidence="11">Belongs to the Thz kinase family.</text>
</comment>
<evidence type="ECO:0000256" key="4">
    <source>
        <dbReference type="ARBA" id="ARBA00022679"/>
    </source>
</evidence>
<dbReference type="GO" id="GO:0009229">
    <property type="term" value="P:thiamine diphosphate biosynthetic process"/>
    <property type="evidence" value="ECO:0007669"/>
    <property type="project" value="UniProtKB-UniRule"/>
</dbReference>
<dbReference type="GO" id="GO:0005524">
    <property type="term" value="F:ATP binding"/>
    <property type="evidence" value="ECO:0007669"/>
    <property type="project" value="UniProtKB-UniRule"/>
</dbReference>
<feature type="binding site" evidence="11">
    <location>
        <position position="196"/>
    </location>
    <ligand>
        <name>substrate</name>
    </ligand>
</feature>
<dbReference type="GO" id="GO:0009228">
    <property type="term" value="P:thiamine biosynthetic process"/>
    <property type="evidence" value="ECO:0007669"/>
    <property type="project" value="UniProtKB-KW"/>
</dbReference>
<proteinExistence type="inferred from homology"/>
<comment type="catalytic activity">
    <reaction evidence="1 11">
        <text>5-(2-hydroxyethyl)-4-methylthiazole + ATP = 4-methyl-5-(2-phosphooxyethyl)-thiazole + ADP + H(+)</text>
        <dbReference type="Rhea" id="RHEA:24212"/>
        <dbReference type="ChEBI" id="CHEBI:15378"/>
        <dbReference type="ChEBI" id="CHEBI:17957"/>
        <dbReference type="ChEBI" id="CHEBI:30616"/>
        <dbReference type="ChEBI" id="CHEBI:58296"/>
        <dbReference type="ChEBI" id="CHEBI:456216"/>
        <dbReference type="EC" id="2.7.1.50"/>
    </reaction>
</comment>
<name>A0A6N2SVZ0_9FIRM</name>
<dbReference type="GO" id="GO:0000287">
    <property type="term" value="F:magnesium ion binding"/>
    <property type="evidence" value="ECO:0007669"/>
    <property type="project" value="UniProtKB-UniRule"/>
</dbReference>
<evidence type="ECO:0000256" key="5">
    <source>
        <dbReference type="ARBA" id="ARBA00022723"/>
    </source>
</evidence>
<protein>
    <recommendedName>
        <fullName evidence="11">Hydroxyethylthiazole kinase</fullName>
        <ecNumber evidence="11">2.7.1.50</ecNumber>
    </recommendedName>
    <alternativeName>
        <fullName evidence="11">4-methyl-5-beta-hydroxyethylthiazole kinase</fullName>
        <shortName evidence="11">TH kinase</shortName>
        <shortName evidence="11">Thz kinase</shortName>
    </alternativeName>
</protein>
<comment type="pathway">
    <text evidence="3 11">Cofactor biosynthesis; thiamine diphosphate biosynthesis; 4-methyl-5-(2-phosphoethyl)-thiazole from 5-(2-hydroxyethyl)-4-methylthiazole: step 1/1.</text>
</comment>
<dbReference type="CDD" id="cd01170">
    <property type="entry name" value="THZ_kinase"/>
    <property type="match status" value="1"/>
</dbReference>
<evidence type="ECO:0000256" key="3">
    <source>
        <dbReference type="ARBA" id="ARBA00004868"/>
    </source>
</evidence>
<dbReference type="AlphaFoldDB" id="A0A6N2SVZ0"/>
<accession>A0A6N2SVZ0</accession>